<evidence type="ECO:0000313" key="1">
    <source>
        <dbReference type="EMBL" id="QDU92659.1"/>
    </source>
</evidence>
<organism evidence="1 2">
    <name type="scientific">Lignipirellula cremea</name>
    <dbReference type="NCBI Taxonomy" id="2528010"/>
    <lineage>
        <taxon>Bacteria</taxon>
        <taxon>Pseudomonadati</taxon>
        <taxon>Planctomycetota</taxon>
        <taxon>Planctomycetia</taxon>
        <taxon>Pirellulales</taxon>
        <taxon>Pirellulaceae</taxon>
        <taxon>Lignipirellula</taxon>
    </lineage>
</organism>
<protein>
    <submittedName>
        <fullName evidence="1">Uncharacterized protein</fullName>
    </submittedName>
</protein>
<sequence>MLEPARLSELLGRFYNGSEETVDVEYMGRFLVNGRMVLRVPEEGLEEQWAASLVPIEYLPLYGLKLSEPEQAGGLFEAAPFDRYDPMSLQNQWLNLPPEPEPEPLFEIGTDDCGAQFWLGESGVVYGHNLDNQFQPLGALKDFVDFAIDTALRDVNWSQELHRPTALAPFRLTAINTMD</sequence>
<dbReference type="AlphaFoldDB" id="A0A518DLE6"/>
<name>A0A518DLE6_9BACT</name>
<keyword evidence="2" id="KW-1185">Reference proteome</keyword>
<reference evidence="1 2" key="1">
    <citation type="submission" date="2019-02" db="EMBL/GenBank/DDBJ databases">
        <title>Deep-cultivation of Planctomycetes and their phenomic and genomic characterization uncovers novel biology.</title>
        <authorList>
            <person name="Wiegand S."/>
            <person name="Jogler M."/>
            <person name="Boedeker C."/>
            <person name="Pinto D."/>
            <person name="Vollmers J."/>
            <person name="Rivas-Marin E."/>
            <person name="Kohn T."/>
            <person name="Peeters S.H."/>
            <person name="Heuer A."/>
            <person name="Rast P."/>
            <person name="Oberbeckmann S."/>
            <person name="Bunk B."/>
            <person name="Jeske O."/>
            <person name="Meyerdierks A."/>
            <person name="Storesund J.E."/>
            <person name="Kallscheuer N."/>
            <person name="Luecker S."/>
            <person name="Lage O.M."/>
            <person name="Pohl T."/>
            <person name="Merkel B.J."/>
            <person name="Hornburger P."/>
            <person name="Mueller R.-W."/>
            <person name="Bruemmer F."/>
            <person name="Labrenz M."/>
            <person name="Spormann A.M."/>
            <person name="Op den Camp H."/>
            <person name="Overmann J."/>
            <person name="Amann R."/>
            <person name="Jetten M.S.M."/>
            <person name="Mascher T."/>
            <person name="Medema M.H."/>
            <person name="Devos D.P."/>
            <person name="Kaster A.-K."/>
            <person name="Ovreas L."/>
            <person name="Rohde M."/>
            <person name="Galperin M.Y."/>
            <person name="Jogler C."/>
        </authorList>
    </citation>
    <scope>NUCLEOTIDE SEQUENCE [LARGE SCALE GENOMIC DNA]</scope>
    <source>
        <strain evidence="1 2">Pla85_3_4</strain>
    </source>
</reference>
<accession>A0A518DLE6</accession>
<dbReference type="Proteomes" id="UP000317648">
    <property type="component" value="Chromosome"/>
</dbReference>
<dbReference type="EMBL" id="CP036433">
    <property type="protein sequence ID" value="QDU92659.1"/>
    <property type="molecule type" value="Genomic_DNA"/>
</dbReference>
<gene>
    <name evidence="1" type="ORF">Pla8534_04070</name>
</gene>
<dbReference type="OrthoDB" id="275246at2"/>
<evidence type="ECO:0000313" key="2">
    <source>
        <dbReference type="Proteomes" id="UP000317648"/>
    </source>
</evidence>
<dbReference type="KEGG" id="lcre:Pla8534_04070"/>
<proteinExistence type="predicted"/>
<dbReference type="RefSeq" id="WP_145048804.1">
    <property type="nucleotide sequence ID" value="NZ_CP036433.1"/>
</dbReference>